<organism evidence="2 3">
    <name type="scientific">Gallus gallus</name>
    <name type="common">Chicken</name>
    <dbReference type="NCBI Taxonomy" id="9031"/>
    <lineage>
        <taxon>Eukaryota</taxon>
        <taxon>Metazoa</taxon>
        <taxon>Chordata</taxon>
        <taxon>Craniata</taxon>
        <taxon>Vertebrata</taxon>
        <taxon>Euteleostomi</taxon>
        <taxon>Archelosauria</taxon>
        <taxon>Archosauria</taxon>
        <taxon>Dinosauria</taxon>
        <taxon>Saurischia</taxon>
        <taxon>Theropoda</taxon>
        <taxon>Coelurosauria</taxon>
        <taxon>Aves</taxon>
        <taxon>Neognathae</taxon>
        <taxon>Galloanserae</taxon>
        <taxon>Galliformes</taxon>
        <taxon>Phasianidae</taxon>
        <taxon>Phasianinae</taxon>
        <taxon>Gallus</taxon>
    </lineage>
</organism>
<dbReference type="InterPro" id="IPR033558">
    <property type="entry name" value="IFT25"/>
</dbReference>
<feature type="region of interest" description="Disordered" evidence="1">
    <location>
        <begin position="1"/>
        <end position="67"/>
    </location>
</feature>
<dbReference type="PANTHER" id="PTHR33906:SF1">
    <property type="entry name" value="INTRAFLAGELLAR TRANSPORT PROTEIN 25 HOMOLOG"/>
    <property type="match status" value="1"/>
</dbReference>
<dbReference type="GO" id="GO:0007507">
    <property type="term" value="P:heart development"/>
    <property type="evidence" value="ECO:0007669"/>
    <property type="project" value="Ensembl"/>
</dbReference>
<protein>
    <submittedName>
        <fullName evidence="2">Heat shock protein family B (small) member 11</fullName>
    </submittedName>
</protein>
<dbReference type="GO" id="GO:0030324">
    <property type="term" value="P:lung development"/>
    <property type="evidence" value="ECO:0007669"/>
    <property type="project" value="Ensembl"/>
</dbReference>
<dbReference type="AlphaFoldDB" id="A0A8V1A4I0"/>
<dbReference type="GO" id="GO:0007283">
    <property type="term" value="P:spermatogenesis"/>
    <property type="evidence" value="ECO:0000318"/>
    <property type="project" value="GO_Central"/>
</dbReference>
<dbReference type="GO" id="GO:0001501">
    <property type="term" value="P:skeletal system development"/>
    <property type="evidence" value="ECO:0007669"/>
    <property type="project" value="Ensembl"/>
</dbReference>
<name>A0A8V1A4I0_CHICK</name>
<dbReference type="GO" id="GO:0042073">
    <property type="term" value="P:intraciliary transport"/>
    <property type="evidence" value="ECO:0007669"/>
    <property type="project" value="InterPro"/>
</dbReference>
<sequence length="197" mass="22195">SGRRGRTVCGYRRLRAGPSPRVFPPPSPLPGEDAGHRLVPERGGRCRRHGHLQRPGAPGRKHGGRGGISWKVTANKEPQGVALCRFLHRSSETFWTTTGMFPQEFIIGFPKSVTISRVAIQCYLVRSLRIERSVSKDPVDFEECVEKDLQHTEGQLQMEEFPLPDFQATYLRFIIKSAFDHFVSVHRVMAEGTAEDT</sequence>
<dbReference type="FunCoup" id="A0A8V1A4I0">
    <property type="interactions" value="777"/>
</dbReference>
<accession>A0A8V1A4I0</accession>
<feature type="compositionally biased region" description="Basic and acidic residues" evidence="1">
    <location>
        <begin position="33"/>
        <end position="44"/>
    </location>
</feature>
<dbReference type="GO" id="GO:0001822">
    <property type="term" value="P:kidney development"/>
    <property type="evidence" value="ECO:0007669"/>
    <property type="project" value="Ensembl"/>
</dbReference>
<dbReference type="GO" id="GO:0007224">
    <property type="term" value="P:smoothened signaling pathway"/>
    <property type="evidence" value="ECO:0000318"/>
    <property type="project" value="GO_Central"/>
</dbReference>
<keyword evidence="3" id="KW-1185">Reference proteome</keyword>
<evidence type="ECO:0000256" key="1">
    <source>
        <dbReference type="SAM" id="MobiDB-lite"/>
    </source>
</evidence>
<dbReference type="GO" id="GO:0005813">
    <property type="term" value="C:centrosome"/>
    <property type="evidence" value="ECO:0000318"/>
    <property type="project" value="GO_Central"/>
</dbReference>
<reference evidence="2" key="2">
    <citation type="submission" date="2025-08" db="UniProtKB">
        <authorList>
            <consortium name="Ensembl"/>
        </authorList>
    </citation>
    <scope>IDENTIFICATION</scope>
    <source>
        <strain evidence="2">broiler</strain>
    </source>
</reference>
<dbReference type="Ensembl" id="ENSGALT00010061713.1">
    <property type="protein sequence ID" value="ENSGALP00010038101.1"/>
    <property type="gene ID" value="ENSGALG00010025280.1"/>
</dbReference>
<dbReference type="GO" id="GO:0005929">
    <property type="term" value="C:cilium"/>
    <property type="evidence" value="ECO:0000318"/>
    <property type="project" value="GO_Central"/>
</dbReference>
<dbReference type="PANTHER" id="PTHR33906">
    <property type="entry name" value="INTRAFLAGELLAR TRANSPORT PROTEIN 25 HOMOLOG"/>
    <property type="match status" value="1"/>
</dbReference>
<evidence type="ECO:0000313" key="2">
    <source>
        <dbReference type="Ensembl" id="ENSGALP00010038101.1"/>
    </source>
</evidence>
<reference evidence="2" key="3">
    <citation type="submission" date="2025-09" db="UniProtKB">
        <authorList>
            <consortium name="Ensembl"/>
        </authorList>
    </citation>
    <scope>IDENTIFICATION</scope>
    <source>
        <strain evidence="2">broiler</strain>
    </source>
</reference>
<dbReference type="InterPro" id="IPR008979">
    <property type="entry name" value="Galactose-bd-like_sf"/>
</dbReference>
<dbReference type="GeneTree" id="ENSGT00390000012620"/>
<reference evidence="2" key="1">
    <citation type="submission" date="2020-11" db="EMBL/GenBank/DDBJ databases">
        <title>Gallus gallus (Chicken) genome, bGalGal1, GRCg7b, maternal haplotype autosomes + Z &amp; W.</title>
        <authorList>
            <person name="Warren W."/>
            <person name="Formenti G."/>
            <person name="Fedrigo O."/>
            <person name="Haase B."/>
            <person name="Mountcastle J."/>
            <person name="Balacco J."/>
            <person name="Tracey A."/>
            <person name="Schneider V."/>
            <person name="Okimoto R."/>
            <person name="Cheng H."/>
            <person name="Hawken R."/>
            <person name="Howe K."/>
            <person name="Jarvis E.D."/>
        </authorList>
    </citation>
    <scope>NUCLEOTIDE SEQUENCE [LARGE SCALE GENOMIC DNA]</scope>
    <source>
        <strain evidence="2">Broiler</strain>
    </source>
</reference>
<gene>
    <name evidence="2" type="primary">HSPB11</name>
</gene>
<dbReference type="GO" id="GO:0070986">
    <property type="term" value="P:left/right axis specification"/>
    <property type="evidence" value="ECO:0007669"/>
    <property type="project" value="Ensembl"/>
</dbReference>
<dbReference type="Gene3D" id="2.60.120.260">
    <property type="entry name" value="Galactose-binding domain-like"/>
    <property type="match status" value="1"/>
</dbReference>
<proteinExistence type="predicted"/>
<evidence type="ECO:0000313" key="3">
    <source>
        <dbReference type="Proteomes" id="UP000000539"/>
    </source>
</evidence>
<dbReference type="GO" id="GO:0030992">
    <property type="term" value="C:intraciliary transport particle B"/>
    <property type="evidence" value="ECO:0000318"/>
    <property type="project" value="GO_Central"/>
</dbReference>
<dbReference type="Proteomes" id="UP000000539">
    <property type="component" value="Chromosome 8"/>
</dbReference>
<dbReference type="SUPFAM" id="SSF49785">
    <property type="entry name" value="Galactose-binding domain-like"/>
    <property type="match status" value="1"/>
</dbReference>
<dbReference type="OrthoDB" id="271080at2759"/>